<evidence type="ECO:0000313" key="2">
    <source>
        <dbReference type="Proteomes" id="UP000178240"/>
    </source>
</evidence>
<dbReference type="PANTHER" id="PTHR41930">
    <property type="entry name" value="UPF0200 PROTEIN MJ1399"/>
    <property type="match status" value="1"/>
</dbReference>
<organism evidence="1 2">
    <name type="scientific">Candidatus Buchananbacteria bacterium RIFCSPHIGHO2_01_FULL_44_11</name>
    <dbReference type="NCBI Taxonomy" id="1797535"/>
    <lineage>
        <taxon>Bacteria</taxon>
        <taxon>Candidatus Buchananiibacteriota</taxon>
    </lineage>
</organism>
<reference evidence="1 2" key="1">
    <citation type="journal article" date="2016" name="Nat. Commun.">
        <title>Thousands of microbial genomes shed light on interconnected biogeochemical processes in an aquifer system.</title>
        <authorList>
            <person name="Anantharaman K."/>
            <person name="Brown C.T."/>
            <person name="Hug L.A."/>
            <person name="Sharon I."/>
            <person name="Castelle C.J."/>
            <person name="Probst A.J."/>
            <person name="Thomas B.C."/>
            <person name="Singh A."/>
            <person name="Wilkins M.J."/>
            <person name="Karaoz U."/>
            <person name="Brodie E.L."/>
            <person name="Williams K.H."/>
            <person name="Hubbard S.S."/>
            <person name="Banfield J.F."/>
        </authorList>
    </citation>
    <scope>NUCLEOTIDE SEQUENCE [LARGE SCALE GENOMIC DNA]</scope>
</reference>
<name>A0A1G1Y012_9BACT</name>
<comment type="caution">
    <text evidence="1">The sequence shown here is derived from an EMBL/GenBank/DDBJ whole genome shotgun (WGS) entry which is preliminary data.</text>
</comment>
<dbReference type="InterPro" id="IPR027417">
    <property type="entry name" value="P-loop_NTPase"/>
</dbReference>
<gene>
    <name evidence="1" type="ORF">A2744_02900</name>
</gene>
<dbReference type="STRING" id="1797535.A2744_02900"/>
<evidence type="ECO:0000313" key="1">
    <source>
        <dbReference type="EMBL" id="OGY45612.1"/>
    </source>
</evidence>
<evidence type="ECO:0008006" key="3">
    <source>
        <dbReference type="Google" id="ProtNLM"/>
    </source>
</evidence>
<dbReference type="Proteomes" id="UP000178240">
    <property type="component" value="Unassembled WGS sequence"/>
</dbReference>
<dbReference type="SUPFAM" id="SSF52540">
    <property type="entry name" value="P-loop containing nucleoside triphosphate hydrolases"/>
    <property type="match status" value="1"/>
</dbReference>
<dbReference type="PANTHER" id="PTHR41930:SF1">
    <property type="entry name" value="DEPHOSPHO-COA KINASE"/>
    <property type="match status" value="1"/>
</dbReference>
<dbReference type="EMBL" id="MHIE01000016">
    <property type="protein sequence ID" value="OGY45612.1"/>
    <property type="molecule type" value="Genomic_DNA"/>
</dbReference>
<sequence length="183" mass="20980">MKQIILGLIGQVAAGKGTITDYLKKNYQAVSFRFSDPLRETLDCYDLEISRDNMQKISTLLRSNFGENILAKAMAKRVKNSNQEMIIIDGVRRQTDLDHLRDLPGFNLIYITADPKIRYQRYVKRNENIGDDKLDFAQFEAKDQAEAESQIPGVGQTAKYKIDNDGTIEQLYDQVESILKKLR</sequence>
<dbReference type="AlphaFoldDB" id="A0A1G1Y012"/>
<proteinExistence type="predicted"/>
<dbReference type="Gene3D" id="3.40.50.300">
    <property type="entry name" value="P-loop containing nucleotide triphosphate hydrolases"/>
    <property type="match status" value="1"/>
</dbReference>
<accession>A0A1G1Y012</accession>
<protein>
    <recommendedName>
        <fullName evidence="3">Dephospho-CoA kinase</fullName>
    </recommendedName>
</protein>
<dbReference type="Pfam" id="PF13207">
    <property type="entry name" value="AAA_17"/>
    <property type="match status" value="1"/>
</dbReference>